<accession>A0A382HJD5</accession>
<proteinExistence type="predicted"/>
<name>A0A382HJD5_9ZZZZ</name>
<evidence type="ECO:0000313" key="1">
    <source>
        <dbReference type="EMBL" id="SVB87464.1"/>
    </source>
</evidence>
<sequence length="98" mass="10093">MAQTVKLKRSSVAKKVPTASDLELGELAMNTVDGKVYFEKNDGSPSVQTILTTDSQTTGSVDLTGAVTASYFKGDGSAISGVTAEDPNSVVFSIVFGG</sequence>
<reference evidence="1" key="1">
    <citation type="submission" date="2018-05" db="EMBL/GenBank/DDBJ databases">
        <authorList>
            <person name="Lanie J.A."/>
            <person name="Ng W.-L."/>
            <person name="Kazmierczak K.M."/>
            <person name="Andrzejewski T.M."/>
            <person name="Davidsen T.M."/>
            <person name="Wayne K.J."/>
            <person name="Tettelin H."/>
            <person name="Glass J.I."/>
            <person name="Rusch D."/>
            <person name="Podicherti R."/>
            <person name="Tsui H.-C.T."/>
            <person name="Winkler M.E."/>
        </authorList>
    </citation>
    <scope>NUCLEOTIDE SEQUENCE</scope>
</reference>
<gene>
    <name evidence="1" type="ORF">METZ01_LOCUS240318</name>
</gene>
<dbReference type="EMBL" id="UINC01061657">
    <property type="protein sequence ID" value="SVB87464.1"/>
    <property type="molecule type" value="Genomic_DNA"/>
</dbReference>
<evidence type="ECO:0008006" key="2">
    <source>
        <dbReference type="Google" id="ProtNLM"/>
    </source>
</evidence>
<dbReference type="AlphaFoldDB" id="A0A382HJD5"/>
<protein>
    <recommendedName>
        <fullName evidence="2">Major tropism determinant N-terminal domain-containing protein</fullName>
    </recommendedName>
</protein>
<organism evidence="1">
    <name type="scientific">marine metagenome</name>
    <dbReference type="NCBI Taxonomy" id="408172"/>
    <lineage>
        <taxon>unclassified sequences</taxon>
        <taxon>metagenomes</taxon>
        <taxon>ecological metagenomes</taxon>
    </lineage>
</organism>